<sequence length="62" mass="6831">MMREKQQVKIQAVNNHSNADVVSDKCVIVARVNVELQAMVGKSSHGETQLVVAVDMIILKKV</sequence>
<name>A0A3M6VDR6_9STRA</name>
<keyword evidence="2" id="KW-1185">Reference proteome</keyword>
<gene>
    <name evidence="1" type="ORF">DD238_002603</name>
</gene>
<evidence type="ECO:0000313" key="2">
    <source>
        <dbReference type="Proteomes" id="UP000282087"/>
    </source>
</evidence>
<comment type="caution">
    <text evidence="1">The sequence shown here is derived from an EMBL/GenBank/DDBJ whole genome shotgun (WGS) entry which is preliminary data.</text>
</comment>
<accession>A0A3M6VDR6</accession>
<dbReference type="EMBL" id="QLLG01000318">
    <property type="protein sequence ID" value="RMX64343.1"/>
    <property type="molecule type" value="Genomic_DNA"/>
</dbReference>
<dbReference type="Proteomes" id="UP000282087">
    <property type="component" value="Unassembled WGS sequence"/>
</dbReference>
<protein>
    <submittedName>
        <fullName evidence="1">Uncharacterized protein</fullName>
    </submittedName>
</protein>
<dbReference type="AlphaFoldDB" id="A0A3M6VDR6"/>
<proteinExistence type="predicted"/>
<organism evidence="1 2">
    <name type="scientific">Peronospora effusa</name>
    <dbReference type="NCBI Taxonomy" id="542832"/>
    <lineage>
        <taxon>Eukaryota</taxon>
        <taxon>Sar</taxon>
        <taxon>Stramenopiles</taxon>
        <taxon>Oomycota</taxon>
        <taxon>Peronosporomycetes</taxon>
        <taxon>Peronosporales</taxon>
        <taxon>Peronosporaceae</taxon>
        <taxon>Peronospora</taxon>
    </lineage>
</organism>
<evidence type="ECO:0000313" key="1">
    <source>
        <dbReference type="EMBL" id="RMX64343.1"/>
    </source>
</evidence>
<reference evidence="1 2" key="1">
    <citation type="submission" date="2018-06" db="EMBL/GenBank/DDBJ databases">
        <title>Comparative genomics of downy mildews reveals potential adaptations to biotrophy.</title>
        <authorList>
            <person name="Fletcher K."/>
            <person name="Klosterman S.J."/>
            <person name="Derevnina L."/>
            <person name="Martin F."/>
            <person name="Koike S."/>
            <person name="Reyes Chin-Wo S."/>
            <person name="Mou B."/>
            <person name="Michelmore R."/>
        </authorList>
    </citation>
    <scope>NUCLEOTIDE SEQUENCE [LARGE SCALE GENOMIC DNA]</scope>
    <source>
        <strain evidence="1 2">R14</strain>
    </source>
</reference>